<dbReference type="Pfam" id="PF18443">
    <property type="entry name" value="Tli4_N"/>
    <property type="match status" value="1"/>
</dbReference>
<evidence type="ECO:0000259" key="1">
    <source>
        <dbReference type="Pfam" id="PF18426"/>
    </source>
</evidence>
<name>A0A840MLY3_9PROT</name>
<dbReference type="Proteomes" id="UP000575898">
    <property type="component" value="Unassembled WGS sequence"/>
</dbReference>
<gene>
    <name evidence="3" type="ORF">HNQ59_002722</name>
</gene>
<feature type="domain" description="Tle cognate immunity protein 4 N-terminal" evidence="2">
    <location>
        <begin position="4"/>
        <end position="120"/>
    </location>
</feature>
<evidence type="ECO:0000259" key="2">
    <source>
        <dbReference type="Pfam" id="PF18443"/>
    </source>
</evidence>
<protein>
    <recommendedName>
        <fullName evidence="5">Tle cognate immunity protein 4 C-terminal domain-containing protein</fullName>
    </recommendedName>
</protein>
<dbReference type="AlphaFoldDB" id="A0A840MLY3"/>
<reference evidence="3 4" key="1">
    <citation type="submission" date="2020-08" db="EMBL/GenBank/DDBJ databases">
        <title>Genomic Encyclopedia of Type Strains, Phase IV (KMG-IV): sequencing the most valuable type-strain genomes for metagenomic binning, comparative biology and taxonomic classification.</title>
        <authorList>
            <person name="Goeker M."/>
        </authorList>
    </citation>
    <scope>NUCLEOTIDE SEQUENCE [LARGE SCALE GENOMIC DNA]</scope>
    <source>
        <strain evidence="3 4">DSM 27165</strain>
    </source>
</reference>
<organism evidence="3 4">
    <name type="scientific">Chitinivorax tropicus</name>
    <dbReference type="NCBI Taxonomy" id="714531"/>
    <lineage>
        <taxon>Bacteria</taxon>
        <taxon>Pseudomonadati</taxon>
        <taxon>Pseudomonadota</taxon>
        <taxon>Betaproteobacteria</taxon>
        <taxon>Chitinivorax</taxon>
    </lineage>
</organism>
<feature type="domain" description="Tle cognate immunity protein 4 C-terminal" evidence="1">
    <location>
        <begin position="136"/>
        <end position="308"/>
    </location>
</feature>
<dbReference type="EMBL" id="JACHHY010000017">
    <property type="protein sequence ID" value="MBB5019420.1"/>
    <property type="molecule type" value="Genomic_DNA"/>
</dbReference>
<dbReference type="Pfam" id="PF18426">
    <property type="entry name" value="Tli4_C"/>
    <property type="match status" value="1"/>
</dbReference>
<dbReference type="InterPro" id="IPR041290">
    <property type="entry name" value="Tli4_C"/>
</dbReference>
<proteinExistence type="predicted"/>
<comment type="caution">
    <text evidence="3">The sequence shown here is derived from an EMBL/GenBank/DDBJ whole genome shotgun (WGS) entry which is preliminary data.</text>
</comment>
<sequence>MEKQTVCLGRYLIDLPKEINLVGNWAEKFAGYKLETNIKTRQQFDSDLNDMRKNLDQSPHRKDPSRLKLFNETKSGNIVAYWEHDFSNVAYILEGHAWHEGVHYKLSTYASRSRFENTVNELRKVLPKIEYRAEHELPAKDGLCIRHGLVAGQFEKNEGVEIQESIKARFQLKHHPDFYLSLSSDSNYSKLEEGLLARWSKAQGSLLGMFASLATGVSTLRKGEHPVSELPGEEVLITAPGERGGRFQQFTWETPGKPESVMYPQIQISLESGFNPANTGPSKIQSSLSDEAAMKLFDEIVGSLRLRPVTAAGTKQQSDAADLFPIDTLVASGQPCPRTGTWRCSERNEDVEGGHNRVFEQGELLPAVILLGKPNLFGKRPVQTNWPTVWRLVSAPEDSQPE</sequence>
<evidence type="ECO:0000313" key="3">
    <source>
        <dbReference type="EMBL" id="MBB5019420.1"/>
    </source>
</evidence>
<accession>A0A840MLY3</accession>
<dbReference type="InterPro" id="IPR040761">
    <property type="entry name" value="Tli4_N"/>
</dbReference>
<evidence type="ECO:0008006" key="5">
    <source>
        <dbReference type="Google" id="ProtNLM"/>
    </source>
</evidence>
<keyword evidence="4" id="KW-1185">Reference proteome</keyword>
<evidence type="ECO:0000313" key="4">
    <source>
        <dbReference type="Proteomes" id="UP000575898"/>
    </source>
</evidence>